<evidence type="ECO:0000259" key="3">
    <source>
        <dbReference type="PROSITE" id="PS50801"/>
    </source>
</evidence>
<dbReference type="Gene3D" id="3.30.750.24">
    <property type="entry name" value="STAS domain"/>
    <property type="match status" value="1"/>
</dbReference>
<name>A0ABN2SIM5_9ACTN</name>
<dbReference type="EMBL" id="BAAAQM010000038">
    <property type="protein sequence ID" value="GAA1987386.1"/>
    <property type="molecule type" value="Genomic_DNA"/>
</dbReference>
<dbReference type="InterPro" id="IPR002645">
    <property type="entry name" value="STAS_dom"/>
</dbReference>
<feature type="domain" description="STAS" evidence="3">
    <location>
        <begin position="14"/>
        <end position="108"/>
    </location>
</feature>
<organism evidence="4 5">
    <name type="scientific">Catenulispora subtropica</name>
    <dbReference type="NCBI Taxonomy" id="450798"/>
    <lineage>
        <taxon>Bacteria</taxon>
        <taxon>Bacillati</taxon>
        <taxon>Actinomycetota</taxon>
        <taxon>Actinomycetes</taxon>
        <taxon>Catenulisporales</taxon>
        <taxon>Catenulisporaceae</taxon>
        <taxon>Catenulispora</taxon>
    </lineage>
</organism>
<proteinExistence type="inferred from homology"/>
<sequence length="108" mass="11573">MEFSCTGRQSDRGVLLTVAGDVDLAIHTSFQAEAEAWAEKHTDMVVDLSGVTFMDSMGLRVLVDVMRQVGATGHDFALRDPSAPVLRLLELAGAKSLFTVVGAQRIPA</sequence>
<evidence type="ECO:0000256" key="2">
    <source>
        <dbReference type="RuleBase" id="RU003749"/>
    </source>
</evidence>
<evidence type="ECO:0000313" key="4">
    <source>
        <dbReference type="EMBL" id="GAA1987386.1"/>
    </source>
</evidence>
<comment type="caution">
    <text evidence="4">The sequence shown here is derived from an EMBL/GenBank/DDBJ whole genome shotgun (WGS) entry which is preliminary data.</text>
</comment>
<dbReference type="NCBIfam" id="TIGR00377">
    <property type="entry name" value="ant_ant_sig"/>
    <property type="match status" value="1"/>
</dbReference>
<dbReference type="PANTHER" id="PTHR33495:SF2">
    <property type="entry name" value="ANTI-SIGMA FACTOR ANTAGONIST TM_1081-RELATED"/>
    <property type="match status" value="1"/>
</dbReference>
<evidence type="ECO:0000313" key="5">
    <source>
        <dbReference type="Proteomes" id="UP001499854"/>
    </source>
</evidence>
<accession>A0ABN2SIM5</accession>
<keyword evidence="5" id="KW-1185">Reference proteome</keyword>
<dbReference type="Pfam" id="PF01740">
    <property type="entry name" value="STAS"/>
    <property type="match status" value="1"/>
</dbReference>
<reference evidence="4 5" key="1">
    <citation type="journal article" date="2019" name="Int. J. Syst. Evol. Microbiol.">
        <title>The Global Catalogue of Microorganisms (GCM) 10K type strain sequencing project: providing services to taxonomists for standard genome sequencing and annotation.</title>
        <authorList>
            <consortium name="The Broad Institute Genomics Platform"/>
            <consortium name="The Broad Institute Genome Sequencing Center for Infectious Disease"/>
            <person name="Wu L."/>
            <person name="Ma J."/>
        </authorList>
    </citation>
    <scope>NUCLEOTIDE SEQUENCE [LARGE SCALE GENOMIC DNA]</scope>
    <source>
        <strain evidence="4 5">JCM 16013</strain>
    </source>
</reference>
<dbReference type="PROSITE" id="PS50801">
    <property type="entry name" value="STAS"/>
    <property type="match status" value="1"/>
</dbReference>
<dbReference type="CDD" id="cd07043">
    <property type="entry name" value="STAS_anti-anti-sigma_factors"/>
    <property type="match status" value="1"/>
</dbReference>
<evidence type="ECO:0000256" key="1">
    <source>
        <dbReference type="ARBA" id="ARBA00009013"/>
    </source>
</evidence>
<protein>
    <recommendedName>
        <fullName evidence="2">Anti-sigma factor antagonist</fullName>
    </recommendedName>
</protein>
<dbReference type="RefSeq" id="WP_344660277.1">
    <property type="nucleotide sequence ID" value="NZ_BAAAQM010000038.1"/>
</dbReference>
<dbReference type="InterPro" id="IPR036513">
    <property type="entry name" value="STAS_dom_sf"/>
</dbReference>
<dbReference type="PANTHER" id="PTHR33495">
    <property type="entry name" value="ANTI-SIGMA FACTOR ANTAGONIST TM_1081-RELATED-RELATED"/>
    <property type="match status" value="1"/>
</dbReference>
<dbReference type="Proteomes" id="UP001499854">
    <property type="component" value="Unassembled WGS sequence"/>
</dbReference>
<dbReference type="SUPFAM" id="SSF52091">
    <property type="entry name" value="SpoIIaa-like"/>
    <property type="match status" value="1"/>
</dbReference>
<dbReference type="InterPro" id="IPR003658">
    <property type="entry name" value="Anti-sigma_ant"/>
</dbReference>
<comment type="similarity">
    <text evidence="1 2">Belongs to the anti-sigma-factor antagonist family.</text>
</comment>
<gene>
    <name evidence="4" type="ORF">GCM10009838_57690</name>
</gene>